<evidence type="ECO:0000313" key="4">
    <source>
        <dbReference type="Proteomes" id="UP000659388"/>
    </source>
</evidence>
<dbReference type="InterPro" id="IPR036249">
    <property type="entry name" value="Thioredoxin-like_sf"/>
</dbReference>
<gene>
    <name evidence="3" type="ORF">JL102_08495</name>
</gene>
<accession>A0A937F4F5</accession>
<keyword evidence="1" id="KW-0732">Signal</keyword>
<sequence length="474" mass="55267">MQKFLFTFLLSITFLSSHAQNGYKLDFQIHGLADTTIYLGYFFGESTYLTDTAQVDSEGKFTFDGKKPLSKGVYFLVLNKSKLFDIIINEDQTFKIETTRPEFVETAKVTGDVDNDVFFKNMLYNEARNAEAKPQVEMLKDSTSTTAEKEAARAFLNKLNEKVMKHQDEVIEKYPTTLFAKILKANKKIEVPEPPKLDNGAIDSTFSYRYYKSHYWDNFNLGDPAMIRLNEPLYKKKVEDYLDKMLLQHPDTISNAIDELAKVAKKDQDTYKYLIWIVTIKYQQPEIMGLDEVFVHLYDEYFASGEMDFWANAKLKKNLEDRAKQLRNSLIGLKAPNLIMQNEDLKSRALYDMKNKYTVIYFYDPDCGHCKKETPKLKEFYDNSAYDVGIFAVSADTSMVKMKDYIKTMHMEEWTTVNGPRTYTESYRDLYDAMTTPTIYVLNSNKKIIAKKLPAERLEEFLTRYEAIENREQQ</sequence>
<dbReference type="Gene3D" id="3.40.30.10">
    <property type="entry name" value="Glutaredoxin"/>
    <property type="match status" value="1"/>
</dbReference>
<evidence type="ECO:0000256" key="1">
    <source>
        <dbReference type="SAM" id="SignalP"/>
    </source>
</evidence>
<dbReference type="PROSITE" id="PS51352">
    <property type="entry name" value="THIOREDOXIN_2"/>
    <property type="match status" value="1"/>
</dbReference>
<dbReference type="Pfam" id="PF14289">
    <property type="entry name" value="DUF4369"/>
    <property type="match status" value="1"/>
</dbReference>
<dbReference type="SUPFAM" id="SSF52833">
    <property type="entry name" value="Thioredoxin-like"/>
    <property type="match status" value="1"/>
</dbReference>
<dbReference type="Pfam" id="PF00578">
    <property type="entry name" value="AhpC-TSA"/>
    <property type="match status" value="1"/>
</dbReference>
<protein>
    <submittedName>
        <fullName evidence="3">DUF5106 domain-containing protein</fullName>
    </submittedName>
</protein>
<comment type="caution">
    <text evidence="3">The sequence shown here is derived from an EMBL/GenBank/DDBJ whole genome shotgun (WGS) entry which is preliminary data.</text>
</comment>
<reference evidence="3" key="1">
    <citation type="submission" date="2021-01" db="EMBL/GenBank/DDBJ databases">
        <title>Fulvivirga kasyanovii gen. nov., sp nov., a novel member of the phylum Bacteroidetes isolated from seawater in a mussel farm.</title>
        <authorList>
            <person name="Zhao L.-H."/>
            <person name="Wang Z.-J."/>
        </authorList>
    </citation>
    <scope>NUCLEOTIDE SEQUENCE</scope>
    <source>
        <strain evidence="3">2943</strain>
    </source>
</reference>
<dbReference type="RefSeq" id="WP_202243960.1">
    <property type="nucleotide sequence ID" value="NZ_JAESIY010000004.1"/>
</dbReference>
<feature type="domain" description="Thioredoxin" evidence="2">
    <location>
        <begin position="329"/>
        <end position="473"/>
    </location>
</feature>
<feature type="chain" id="PRO_5037589706" evidence="1">
    <location>
        <begin position="20"/>
        <end position="474"/>
    </location>
</feature>
<name>A0A937F4F5_9BACT</name>
<proteinExistence type="predicted"/>
<keyword evidence="4" id="KW-1185">Reference proteome</keyword>
<dbReference type="InterPro" id="IPR033395">
    <property type="entry name" value="DUF5106"/>
</dbReference>
<dbReference type="AlphaFoldDB" id="A0A937F4F5"/>
<evidence type="ECO:0000313" key="3">
    <source>
        <dbReference type="EMBL" id="MBL3656166.1"/>
    </source>
</evidence>
<evidence type="ECO:0000259" key="2">
    <source>
        <dbReference type="PROSITE" id="PS51352"/>
    </source>
</evidence>
<feature type="signal peptide" evidence="1">
    <location>
        <begin position="1"/>
        <end position="19"/>
    </location>
</feature>
<organism evidence="3 4">
    <name type="scientific">Fulvivirga sediminis</name>
    <dbReference type="NCBI Taxonomy" id="2803949"/>
    <lineage>
        <taxon>Bacteria</taxon>
        <taxon>Pseudomonadati</taxon>
        <taxon>Bacteroidota</taxon>
        <taxon>Cytophagia</taxon>
        <taxon>Cytophagales</taxon>
        <taxon>Fulvivirgaceae</taxon>
        <taxon>Fulvivirga</taxon>
    </lineage>
</organism>
<dbReference type="InterPro" id="IPR025380">
    <property type="entry name" value="DUF4369"/>
</dbReference>
<dbReference type="InterPro" id="IPR013766">
    <property type="entry name" value="Thioredoxin_domain"/>
</dbReference>
<dbReference type="Pfam" id="PF17127">
    <property type="entry name" value="DUF5106"/>
    <property type="match status" value="1"/>
</dbReference>
<dbReference type="EMBL" id="JAESIY010000004">
    <property type="protein sequence ID" value="MBL3656166.1"/>
    <property type="molecule type" value="Genomic_DNA"/>
</dbReference>
<dbReference type="Proteomes" id="UP000659388">
    <property type="component" value="Unassembled WGS sequence"/>
</dbReference>
<dbReference type="InterPro" id="IPR000866">
    <property type="entry name" value="AhpC/TSA"/>
</dbReference>